<dbReference type="InterPro" id="IPR046526">
    <property type="entry name" value="DUF6591"/>
</dbReference>
<feature type="region of interest" description="Disordered" evidence="1">
    <location>
        <begin position="26"/>
        <end position="60"/>
    </location>
</feature>
<evidence type="ECO:0000313" key="4">
    <source>
        <dbReference type="EMBL" id="MBC8539973.1"/>
    </source>
</evidence>
<accession>A0A926HY23</accession>
<evidence type="ECO:0000256" key="1">
    <source>
        <dbReference type="SAM" id="MobiDB-lite"/>
    </source>
</evidence>
<feature type="chain" id="PRO_5039290008" description="DUF6591 domain-containing protein" evidence="2">
    <location>
        <begin position="22"/>
        <end position="145"/>
    </location>
</feature>
<dbReference type="PROSITE" id="PS51257">
    <property type="entry name" value="PROKAR_LIPOPROTEIN"/>
    <property type="match status" value="1"/>
</dbReference>
<dbReference type="Proteomes" id="UP000611762">
    <property type="component" value="Unassembled WGS sequence"/>
</dbReference>
<evidence type="ECO:0000313" key="5">
    <source>
        <dbReference type="Proteomes" id="UP000611762"/>
    </source>
</evidence>
<dbReference type="Pfam" id="PF20234">
    <property type="entry name" value="DUF6591"/>
    <property type="match status" value="1"/>
</dbReference>
<keyword evidence="2" id="KW-0732">Signal</keyword>
<proteinExistence type="predicted"/>
<feature type="signal peptide" evidence="2">
    <location>
        <begin position="1"/>
        <end position="21"/>
    </location>
</feature>
<feature type="domain" description="DUF6591" evidence="3">
    <location>
        <begin position="13"/>
        <end position="143"/>
    </location>
</feature>
<dbReference type="AlphaFoldDB" id="A0A926HY23"/>
<gene>
    <name evidence="4" type="ORF">H8698_03150</name>
</gene>
<reference evidence="4" key="1">
    <citation type="submission" date="2020-08" db="EMBL/GenBank/DDBJ databases">
        <title>Genome public.</title>
        <authorList>
            <person name="Liu C."/>
            <person name="Sun Q."/>
        </authorList>
    </citation>
    <scope>NUCLEOTIDE SEQUENCE</scope>
    <source>
        <strain evidence="4">H8</strain>
    </source>
</reference>
<protein>
    <recommendedName>
        <fullName evidence="3">DUF6591 domain-containing protein</fullName>
    </recommendedName>
</protein>
<comment type="caution">
    <text evidence="4">The sequence shown here is derived from an EMBL/GenBank/DDBJ whole genome shotgun (WGS) entry which is preliminary data.</text>
</comment>
<dbReference type="RefSeq" id="WP_249311135.1">
    <property type="nucleotide sequence ID" value="NZ_JACRSU010000001.1"/>
</dbReference>
<organism evidence="4 5">
    <name type="scientific">Congzhengia minquanensis</name>
    <dbReference type="NCBI Taxonomy" id="2763657"/>
    <lineage>
        <taxon>Bacteria</taxon>
        <taxon>Bacillati</taxon>
        <taxon>Bacillota</taxon>
        <taxon>Clostridia</taxon>
        <taxon>Eubacteriales</taxon>
        <taxon>Oscillospiraceae</taxon>
        <taxon>Congzhengia</taxon>
    </lineage>
</organism>
<name>A0A926HY23_9FIRM</name>
<feature type="compositionally biased region" description="Polar residues" evidence="1">
    <location>
        <begin position="26"/>
        <end position="44"/>
    </location>
</feature>
<evidence type="ECO:0000259" key="3">
    <source>
        <dbReference type="Pfam" id="PF20234"/>
    </source>
</evidence>
<dbReference type="EMBL" id="JACRSU010000001">
    <property type="protein sequence ID" value="MBC8539973.1"/>
    <property type="molecule type" value="Genomic_DNA"/>
</dbReference>
<keyword evidence="5" id="KW-1185">Reference proteome</keyword>
<evidence type="ECO:0000256" key="2">
    <source>
        <dbReference type="SAM" id="SignalP"/>
    </source>
</evidence>
<sequence length="145" mass="16167">MKKLLSIVLALTLVLTLAACGSETNNAVESNNDVSAVETSNDVGNSAENNEEAPAETSTDAEWKQFLKEYEEWVDEYIEITKKYNDNPSDMSILSDYTDMMTEMTEWTSKTEEMEKELENASPAELAEYSAKLAKIVAKLAEATY</sequence>